<dbReference type="EnsemblProtists" id="EOD37204">
    <property type="protein sequence ID" value="EOD37204"/>
    <property type="gene ID" value="EMIHUDRAFT_252170"/>
</dbReference>
<evidence type="ECO:0000313" key="3">
    <source>
        <dbReference type="Proteomes" id="UP000013827"/>
    </source>
</evidence>
<feature type="compositionally biased region" description="Basic and acidic residues" evidence="1">
    <location>
        <begin position="247"/>
        <end position="257"/>
    </location>
</feature>
<dbReference type="GeneID" id="17282473"/>
<feature type="region of interest" description="Disordered" evidence="1">
    <location>
        <begin position="247"/>
        <end position="285"/>
    </location>
</feature>
<keyword evidence="3" id="KW-1185">Reference proteome</keyword>
<proteinExistence type="predicted"/>
<organism evidence="2 3">
    <name type="scientific">Emiliania huxleyi (strain CCMP1516)</name>
    <dbReference type="NCBI Taxonomy" id="280463"/>
    <lineage>
        <taxon>Eukaryota</taxon>
        <taxon>Haptista</taxon>
        <taxon>Haptophyta</taxon>
        <taxon>Prymnesiophyceae</taxon>
        <taxon>Isochrysidales</taxon>
        <taxon>Noelaerhabdaceae</taxon>
        <taxon>Emiliania</taxon>
    </lineage>
</organism>
<evidence type="ECO:0000256" key="1">
    <source>
        <dbReference type="SAM" id="MobiDB-lite"/>
    </source>
</evidence>
<accession>A0A0D3KN69</accession>
<reference evidence="2" key="2">
    <citation type="submission" date="2024-10" db="UniProtKB">
        <authorList>
            <consortium name="EnsemblProtists"/>
        </authorList>
    </citation>
    <scope>IDENTIFICATION</scope>
</reference>
<protein>
    <recommendedName>
        <fullName evidence="4">RING-type domain-containing protein</fullName>
    </recommendedName>
</protein>
<dbReference type="KEGG" id="ehx:EMIHUDRAFT_252170"/>
<evidence type="ECO:0008006" key="4">
    <source>
        <dbReference type="Google" id="ProtNLM"/>
    </source>
</evidence>
<evidence type="ECO:0000313" key="2">
    <source>
        <dbReference type="EnsemblProtists" id="EOD37204"/>
    </source>
</evidence>
<dbReference type="HOGENOM" id="CLU_840547_0_0_1"/>
<dbReference type="AlphaFoldDB" id="A0A0D3KN69"/>
<name>A0A0D3KN69_EMIH1</name>
<dbReference type="SUPFAM" id="SSF57850">
    <property type="entry name" value="RING/U-box"/>
    <property type="match status" value="1"/>
</dbReference>
<reference evidence="3" key="1">
    <citation type="journal article" date="2013" name="Nature">
        <title>Pan genome of the phytoplankton Emiliania underpins its global distribution.</title>
        <authorList>
            <person name="Read B.A."/>
            <person name="Kegel J."/>
            <person name="Klute M.J."/>
            <person name="Kuo A."/>
            <person name="Lefebvre S.C."/>
            <person name="Maumus F."/>
            <person name="Mayer C."/>
            <person name="Miller J."/>
            <person name="Monier A."/>
            <person name="Salamov A."/>
            <person name="Young J."/>
            <person name="Aguilar M."/>
            <person name="Claverie J.M."/>
            <person name="Frickenhaus S."/>
            <person name="Gonzalez K."/>
            <person name="Herman E.K."/>
            <person name="Lin Y.C."/>
            <person name="Napier J."/>
            <person name="Ogata H."/>
            <person name="Sarno A.F."/>
            <person name="Shmutz J."/>
            <person name="Schroeder D."/>
            <person name="de Vargas C."/>
            <person name="Verret F."/>
            <person name="von Dassow P."/>
            <person name="Valentin K."/>
            <person name="Van de Peer Y."/>
            <person name="Wheeler G."/>
            <person name="Dacks J.B."/>
            <person name="Delwiche C.F."/>
            <person name="Dyhrman S.T."/>
            <person name="Glockner G."/>
            <person name="John U."/>
            <person name="Richards T."/>
            <person name="Worden A.Z."/>
            <person name="Zhang X."/>
            <person name="Grigoriev I.V."/>
            <person name="Allen A.E."/>
            <person name="Bidle K."/>
            <person name="Borodovsky M."/>
            <person name="Bowler C."/>
            <person name="Brownlee C."/>
            <person name="Cock J.M."/>
            <person name="Elias M."/>
            <person name="Gladyshev V.N."/>
            <person name="Groth M."/>
            <person name="Guda C."/>
            <person name="Hadaegh A."/>
            <person name="Iglesias-Rodriguez M.D."/>
            <person name="Jenkins J."/>
            <person name="Jones B.M."/>
            <person name="Lawson T."/>
            <person name="Leese F."/>
            <person name="Lindquist E."/>
            <person name="Lobanov A."/>
            <person name="Lomsadze A."/>
            <person name="Malik S.B."/>
            <person name="Marsh M.E."/>
            <person name="Mackinder L."/>
            <person name="Mock T."/>
            <person name="Mueller-Roeber B."/>
            <person name="Pagarete A."/>
            <person name="Parker M."/>
            <person name="Probert I."/>
            <person name="Quesneville H."/>
            <person name="Raines C."/>
            <person name="Rensing S.A."/>
            <person name="Riano-Pachon D.M."/>
            <person name="Richier S."/>
            <person name="Rokitta S."/>
            <person name="Shiraiwa Y."/>
            <person name="Soanes D.M."/>
            <person name="van der Giezen M."/>
            <person name="Wahlund T.M."/>
            <person name="Williams B."/>
            <person name="Wilson W."/>
            <person name="Wolfe G."/>
            <person name="Wurch L.L."/>
        </authorList>
    </citation>
    <scope>NUCLEOTIDE SEQUENCE</scope>
</reference>
<dbReference type="Proteomes" id="UP000013827">
    <property type="component" value="Unassembled WGS sequence"/>
</dbReference>
<sequence length="308" mass="32420">MASVEAEAVCGGGAEAVCGGGAEAVCSGGAEGVGSKRSREEAALLCVICLEEKDEDGRLPVLACAEGHAMHASCLSAYVSTKAVELQGVSYIAAKADTASVSGDAAALDALAGACCCPLRGYGCSAEAFSDRDIAQHASEGAFSAYLEGKTLLPIARKVEKVLAEGSELALLVPNGRMCGRCSYGPVELEACNDLLAHHGERRPGSSAPVNNACPQCGWFAPSIEMWPRWVPTATAAGEAHWAELHATEDEVTAAERRARRRRRAGGRSSEQNADALADFRAAVDERRERRQQMIRLMHRIESMDEAG</sequence>
<dbReference type="RefSeq" id="XP_005789633.1">
    <property type="nucleotide sequence ID" value="XM_005789576.1"/>
</dbReference>
<dbReference type="PaxDb" id="2903-EOD37204"/>